<dbReference type="AlphaFoldDB" id="A0A1G7X373"/>
<dbReference type="InterPro" id="IPR032675">
    <property type="entry name" value="LRR_dom_sf"/>
</dbReference>
<gene>
    <name evidence="1" type="ORF">SAMN05421505_10817</name>
</gene>
<dbReference type="Gene3D" id="3.80.10.10">
    <property type="entry name" value="Ribonuclease Inhibitor"/>
    <property type="match status" value="1"/>
</dbReference>
<keyword evidence="2" id="KW-1185">Reference proteome</keyword>
<dbReference type="EMBL" id="FNCN01000008">
    <property type="protein sequence ID" value="SDG78602.1"/>
    <property type="molecule type" value="Genomic_DNA"/>
</dbReference>
<dbReference type="STRING" id="504805.SAMN05421505_10817"/>
<sequence length="320" mass="34438">MADETCCEDFYFGDVGPIDTVYAGLPVAGLDSDPLPPAGEAAWTLSAGWDEADDIAESFAEFIDTVDTTEVQALVVGAFGDSDDSAALIVEPLIKAADRFPALRSIFLGAITSEENEMSWIQQTDVTPILEAFPRLTRLDVRGSDGLTLRPVRHEALRTLRFETGGLPVEVLRGVLDSDLPRLERLDLWLGVPNYGCTVSLGDLSPLLSGERLPALTHLGVENSDQQDEIAALVAASPLVARLACLSLALGTFGDEGAEALLAGQPLTHLKRLDLRHHFMSDSMMSRLTDALAPSGVAVELGHRRDLSTWGRARYVTVAE</sequence>
<dbReference type="SUPFAM" id="SSF52047">
    <property type="entry name" value="RNI-like"/>
    <property type="match status" value="1"/>
</dbReference>
<accession>A0A1G7X373</accession>
<dbReference type="NCBIfam" id="NF038076">
    <property type="entry name" value="fam_STM4015"/>
    <property type="match status" value="1"/>
</dbReference>
<dbReference type="InterPro" id="IPR047722">
    <property type="entry name" value="STM4015-like"/>
</dbReference>
<dbReference type="RefSeq" id="WP_093170130.1">
    <property type="nucleotide sequence ID" value="NZ_FNCN01000008.1"/>
</dbReference>
<evidence type="ECO:0008006" key="3">
    <source>
        <dbReference type="Google" id="ProtNLM"/>
    </source>
</evidence>
<reference evidence="1 2" key="1">
    <citation type="submission" date="2016-10" db="EMBL/GenBank/DDBJ databases">
        <authorList>
            <person name="de Groot N.N."/>
        </authorList>
    </citation>
    <scope>NUCLEOTIDE SEQUENCE [LARGE SCALE GENOMIC DNA]</scope>
    <source>
        <strain evidence="1 2">CPCC 201354</strain>
    </source>
</reference>
<protein>
    <recommendedName>
        <fullName evidence="3">Leucine Rich repeat-containing protein</fullName>
    </recommendedName>
</protein>
<organism evidence="1 2">
    <name type="scientific">Sinosporangium album</name>
    <dbReference type="NCBI Taxonomy" id="504805"/>
    <lineage>
        <taxon>Bacteria</taxon>
        <taxon>Bacillati</taxon>
        <taxon>Actinomycetota</taxon>
        <taxon>Actinomycetes</taxon>
        <taxon>Streptosporangiales</taxon>
        <taxon>Streptosporangiaceae</taxon>
        <taxon>Sinosporangium</taxon>
    </lineage>
</organism>
<dbReference type="Proteomes" id="UP000198923">
    <property type="component" value="Unassembled WGS sequence"/>
</dbReference>
<proteinExistence type="predicted"/>
<dbReference type="OrthoDB" id="9781345at2"/>
<name>A0A1G7X373_9ACTN</name>
<evidence type="ECO:0000313" key="1">
    <source>
        <dbReference type="EMBL" id="SDG78602.1"/>
    </source>
</evidence>
<evidence type="ECO:0000313" key="2">
    <source>
        <dbReference type="Proteomes" id="UP000198923"/>
    </source>
</evidence>